<feature type="region of interest" description="Disordered" evidence="1">
    <location>
        <begin position="61"/>
        <end position="87"/>
    </location>
</feature>
<accession>A0ABV3RQP1</accession>
<evidence type="ECO:0000256" key="2">
    <source>
        <dbReference type="SAM" id="Phobius"/>
    </source>
</evidence>
<keyword evidence="4" id="KW-1185">Reference proteome</keyword>
<sequence>MDKPDLEWVGWAMVVSVWGGIGWHLWSRHVRDKALQKTRTPRGVPVYTWKTPFGVVKTARAHPGLQDGRGDGGFAGGDWGDCGDGGD</sequence>
<evidence type="ECO:0000256" key="1">
    <source>
        <dbReference type="SAM" id="MobiDB-lite"/>
    </source>
</evidence>
<gene>
    <name evidence="3" type="ORF">AB2B41_14805</name>
</gene>
<keyword evidence="2" id="KW-1133">Transmembrane helix</keyword>
<keyword evidence="2" id="KW-0812">Transmembrane</keyword>
<evidence type="ECO:0000313" key="3">
    <source>
        <dbReference type="EMBL" id="MEW9920882.1"/>
    </source>
</evidence>
<name>A0ABV3RQP1_9RHOB</name>
<evidence type="ECO:0000313" key="4">
    <source>
        <dbReference type="Proteomes" id="UP001556098"/>
    </source>
</evidence>
<dbReference type="RefSeq" id="WP_367878585.1">
    <property type="nucleotide sequence ID" value="NZ_JBFNXX010000011.1"/>
</dbReference>
<dbReference type="EMBL" id="JBFNXX010000011">
    <property type="protein sequence ID" value="MEW9920882.1"/>
    <property type="molecule type" value="Genomic_DNA"/>
</dbReference>
<keyword evidence="2" id="KW-0472">Membrane</keyword>
<dbReference type="Proteomes" id="UP001556098">
    <property type="component" value="Unassembled WGS sequence"/>
</dbReference>
<protein>
    <submittedName>
        <fullName evidence="3">Uncharacterized protein</fullName>
    </submittedName>
</protein>
<feature type="compositionally biased region" description="Gly residues" evidence="1">
    <location>
        <begin position="71"/>
        <end position="87"/>
    </location>
</feature>
<organism evidence="3 4">
    <name type="scientific">Sulfitobacter sediminis</name>
    <dbReference type="NCBI Taxonomy" id="3234186"/>
    <lineage>
        <taxon>Bacteria</taxon>
        <taxon>Pseudomonadati</taxon>
        <taxon>Pseudomonadota</taxon>
        <taxon>Alphaproteobacteria</taxon>
        <taxon>Rhodobacterales</taxon>
        <taxon>Roseobacteraceae</taxon>
        <taxon>Sulfitobacter</taxon>
    </lineage>
</organism>
<proteinExistence type="predicted"/>
<feature type="transmembrane region" description="Helical" evidence="2">
    <location>
        <begin position="6"/>
        <end position="26"/>
    </location>
</feature>
<comment type="caution">
    <text evidence="3">The sequence shown here is derived from an EMBL/GenBank/DDBJ whole genome shotgun (WGS) entry which is preliminary data.</text>
</comment>
<reference evidence="3 4" key="1">
    <citation type="submission" date="2024-07" db="EMBL/GenBank/DDBJ databases">
        <title>Marimonas sp.nov., isolated from tidal-flat sediment.</title>
        <authorList>
            <person name="Jayan J.N."/>
            <person name="Lee S.S."/>
        </authorList>
    </citation>
    <scope>NUCLEOTIDE SEQUENCE [LARGE SCALE GENOMIC DNA]</scope>
    <source>
        <strain evidence="3 4">MJW-29</strain>
    </source>
</reference>